<feature type="domain" description="Heterokaryon incompatibility" evidence="1">
    <location>
        <begin position="19"/>
        <end position="122"/>
    </location>
</feature>
<keyword evidence="3" id="KW-1185">Reference proteome</keyword>
<reference evidence="2" key="1">
    <citation type="submission" date="2023-03" db="EMBL/GenBank/DDBJ databases">
        <title>Complete genome of Cladonia borealis.</title>
        <authorList>
            <person name="Park H."/>
        </authorList>
    </citation>
    <scope>NUCLEOTIDE SEQUENCE</scope>
    <source>
        <strain evidence="2">ANT050790</strain>
    </source>
</reference>
<dbReference type="InterPro" id="IPR010730">
    <property type="entry name" value="HET"/>
</dbReference>
<accession>A0AA39V180</accession>
<comment type="caution">
    <text evidence="2">The sequence shown here is derived from an EMBL/GenBank/DDBJ whole genome shotgun (WGS) entry which is preliminary data.</text>
</comment>
<gene>
    <name evidence="2" type="ORF">JMJ35_010624</name>
</gene>
<dbReference type="PANTHER" id="PTHR33112">
    <property type="entry name" value="DOMAIN PROTEIN, PUTATIVE-RELATED"/>
    <property type="match status" value="1"/>
</dbReference>
<dbReference type="PANTHER" id="PTHR33112:SF16">
    <property type="entry name" value="HETEROKARYON INCOMPATIBILITY DOMAIN-CONTAINING PROTEIN"/>
    <property type="match status" value="1"/>
</dbReference>
<evidence type="ECO:0000313" key="3">
    <source>
        <dbReference type="Proteomes" id="UP001166286"/>
    </source>
</evidence>
<dbReference type="EMBL" id="JAFEKC020000026">
    <property type="protein sequence ID" value="KAK0506924.1"/>
    <property type="molecule type" value="Genomic_DNA"/>
</dbReference>
<dbReference type="Proteomes" id="UP001166286">
    <property type="component" value="Unassembled WGS sequence"/>
</dbReference>
<protein>
    <recommendedName>
        <fullName evidence="1">Heterokaryon incompatibility domain-containing protein</fullName>
    </recommendedName>
</protein>
<dbReference type="Pfam" id="PF06985">
    <property type="entry name" value="HET"/>
    <property type="match status" value="1"/>
</dbReference>
<evidence type="ECO:0000313" key="2">
    <source>
        <dbReference type="EMBL" id="KAK0506924.1"/>
    </source>
</evidence>
<sequence>MERSNLAQLRQPGSLLGPRQVVELPKTIKDAMFLTGFLGHRYLWCDRLCLVQDDISSKLPQIRHMAEIYARAYCTIIAFDNLDANSGLHGLPSLTRCSHRQSSTSSYTERARWSSRAWTFQEELFSVRIIQLSSQAVNWQCSPLREEKSTRGSNQNTTKSIRSLQLKHDIRISGLGSPVKVGGMFCPSHASLEYYMSLAENYSQRLVNEQHPEDRFHAFSSVQSILKASYPGAFIQGIPESLLAQCLLWETGASSHNDLVDPITGRKASTWSCHNDFVDPATGRKASSWSWIGWSGSIYYTIFADRIRTSRTCEGLVSWYVSLKKDSPRYPVSVAKEERWAGPRKVESHSSASILSLNASSSGRLDMSLETQGSEHIVSFAADSPEPSMLETKNLCSFLHGRVPTARFKVHFECTKVAERPFRVLLCEKSGDYAGVLCGRSGLLQEGQSIELIAISGGSTEAEQCCKRHRTSGLVPEIFVKPPPNENCRVPPIPDKRLYEFYDALWVEYEDGVAYRKDLGRVRKEVWERETLGWVDITLG</sequence>
<dbReference type="AlphaFoldDB" id="A0AA39V180"/>
<evidence type="ECO:0000259" key="1">
    <source>
        <dbReference type="Pfam" id="PF06985"/>
    </source>
</evidence>
<proteinExistence type="predicted"/>
<name>A0AA39V180_9LECA</name>
<organism evidence="2 3">
    <name type="scientific">Cladonia borealis</name>
    <dbReference type="NCBI Taxonomy" id="184061"/>
    <lineage>
        <taxon>Eukaryota</taxon>
        <taxon>Fungi</taxon>
        <taxon>Dikarya</taxon>
        <taxon>Ascomycota</taxon>
        <taxon>Pezizomycotina</taxon>
        <taxon>Lecanoromycetes</taxon>
        <taxon>OSLEUM clade</taxon>
        <taxon>Lecanoromycetidae</taxon>
        <taxon>Lecanorales</taxon>
        <taxon>Lecanorineae</taxon>
        <taxon>Cladoniaceae</taxon>
        <taxon>Cladonia</taxon>
    </lineage>
</organism>